<evidence type="ECO:0000313" key="2">
    <source>
        <dbReference type="Proteomes" id="UP000306102"/>
    </source>
</evidence>
<dbReference type="PANTHER" id="PTHR13520:SF0">
    <property type="entry name" value="RAD50-INTERACTING PROTEIN 1"/>
    <property type="match status" value="1"/>
</dbReference>
<dbReference type="GO" id="GO:0070939">
    <property type="term" value="C:Dsl1/NZR complex"/>
    <property type="evidence" value="ECO:0007669"/>
    <property type="project" value="InterPro"/>
</dbReference>
<dbReference type="InterPro" id="IPR007528">
    <property type="entry name" value="RINT1_Tip20"/>
</dbReference>
<keyword evidence="2" id="KW-1185">Reference proteome</keyword>
<dbReference type="EMBL" id="SDRB02013514">
    <property type="protein sequence ID" value="THF94791.1"/>
    <property type="molecule type" value="Genomic_DNA"/>
</dbReference>
<dbReference type="GO" id="GO:0060628">
    <property type="term" value="P:regulation of ER to Golgi vesicle-mediated transport"/>
    <property type="evidence" value="ECO:0007669"/>
    <property type="project" value="TreeGrafter"/>
</dbReference>
<organism evidence="1 2">
    <name type="scientific">Camellia sinensis var. sinensis</name>
    <name type="common">China tea</name>
    <dbReference type="NCBI Taxonomy" id="542762"/>
    <lineage>
        <taxon>Eukaryota</taxon>
        <taxon>Viridiplantae</taxon>
        <taxon>Streptophyta</taxon>
        <taxon>Embryophyta</taxon>
        <taxon>Tracheophyta</taxon>
        <taxon>Spermatophyta</taxon>
        <taxon>Magnoliopsida</taxon>
        <taxon>eudicotyledons</taxon>
        <taxon>Gunneridae</taxon>
        <taxon>Pentapetalae</taxon>
        <taxon>asterids</taxon>
        <taxon>Ericales</taxon>
        <taxon>Theaceae</taxon>
        <taxon>Camellia</taxon>
    </lineage>
</organism>
<dbReference type="Proteomes" id="UP000306102">
    <property type="component" value="Unassembled WGS sequence"/>
</dbReference>
<proteinExistence type="predicted"/>
<dbReference type="AlphaFoldDB" id="A0A4S4CY43"/>
<name>A0A4S4CY43_CAMSN</name>
<comment type="caution">
    <text evidence="1">The sequence shown here is derived from an EMBL/GenBank/DDBJ whole genome shotgun (WGS) entry which is preliminary data.</text>
</comment>
<dbReference type="GO" id="GO:0006890">
    <property type="term" value="P:retrograde vesicle-mediated transport, Golgi to endoplasmic reticulum"/>
    <property type="evidence" value="ECO:0007669"/>
    <property type="project" value="InterPro"/>
</dbReference>
<dbReference type="GO" id="GO:0006888">
    <property type="term" value="P:endoplasmic reticulum to Golgi vesicle-mediated transport"/>
    <property type="evidence" value="ECO:0007669"/>
    <property type="project" value="InterPro"/>
</dbReference>
<dbReference type="STRING" id="542762.A0A4S4CY43"/>
<accession>A0A4S4CY43</accession>
<dbReference type="PANTHER" id="PTHR13520">
    <property type="entry name" value="RAD50-INTERACTING PROTEIN 1 RINT-1"/>
    <property type="match status" value="1"/>
</dbReference>
<sequence length="637" mass="72749">MPRLLGFLDHHFATTLQNNQSSSSSSAFSLSLSYKYNTACDLEANLSRECAELAAHPQHLHQNLAKLIISWISRSIAAKSTLHKLNLTTMSPYEIQKMMSEDLPQLAMELSRVENIRSYARSRQEKFFQAVRSMNCIEDLLTRREKRQLGLLGKKKLNTGLWAIDELVSPIASRSEYHFSKWVDQPEFIFALVSKITKDFIGGVDDVLQPLIDRAKLVSLSAKEAWISTRREERQLGLLGKKKLNTGLWAIDELVSPIASRAKLVSLSAKEAWISVMVQTLSSFLAKRVLSVLVKRYKEKKEKSEMISSWLHLIDLMVNFDRQMMSLVNSEAFLFTEDSEMLEGLSRGLSVFSLFSDRPDCLKIWAKIELKVGRMKLKEELKHERAWLVDTKNEIGSAVDTTTERLLLQYKEIEFLSTDCNDDSLLKLCAVINAARYYDMNDNSHFFGEEIKSLADLETNLLMEIIGDRLGQFEPLTKEYVQSKECFKQEEDDDGLHRASEVTDFSVSVDILEALDTLRSQLCIINASLNPKDFRICGEASQMGLTDSFLAAYSLVIIDSLRRAPVSLELICEHCSLFFSYVVFQPFSTNPEAFFPLVRNSLKLLEMDRRDLGRLNFCGVTHLSFDQADKILRNRKF</sequence>
<evidence type="ECO:0000313" key="1">
    <source>
        <dbReference type="EMBL" id="THF94791.1"/>
    </source>
</evidence>
<reference evidence="1 2" key="1">
    <citation type="journal article" date="2018" name="Proc. Natl. Acad. Sci. U.S.A.">
        <title>Draft genome sequence of Camellia sinensis var. sinensis provides insights into the evolution of the tea genome and tea quality.</title>
        <authorList>
            <person name="Wei C."/>
            <person name="Yang H."/>
            <person name="Wang S."/>
            <person name="Zhao J."/>
            <person name="Liu C."/>
            <person name="Gao L."/>
            <person name="Xia E."/>
            <person name="Lu Y."/>
            <person name="Tai Y."/>
            <person name="She G."/>
            <person name="Sun J."/>
            <person name="Cao H."/>
            <person name="Tong W."/>
            <person name="Gao Q."/>
            <person name="Li Y."/>
            <person name="Deng W."/>
            <person name="Jiang X."/>
            <person name="Wang W."/>
            <person name="Chen Q."/>
            <person name="Zhang S."/>
            <person name="Li H."/>
            <person name="Wu J."/>
            <person name="Wang P."/>
            <person name="Li P."/>
            <person name="Shi C."/>
            <person name="Zheng F."/>
            <person name="Jian J."/>
            <person name="Huang B."/>
            <person name="Shan D."/>
            <person name="Shi M."/>
            <person name="Fang C."/>
            <person name="Yue Y."/>
            <person name="Li F."/>
            <person name="Li D."/>
            <person name="Wei S."/>
            <person name="Han B."/>
            <person name="Jiang C."/>
            <person name="Yin Y."/>
            <person name="Xia T."/>
            <person name="Zhang Z."/>
            <person name="Bennetzen J.L."/>
            <person name="Zhao S."/>
            <person name="Wan X."/>
        </authorList>
    </citation>
    <scope>NUCLEOTIDE SEQUENCE [LARGE SCALE GENOMIC DNA]</scope>
    <source>
        <strain evidence="2">cv. Shuchazao</strain>
        <tissue evidence="1">Leaf</tissue>
    </source>
</reference>
<gene>
    <name evidence="1" type="ORF">TEA_024652</name>
</gene>
<protein>
    <submittedName>
        <fullName evidence="1">Uncharacterized protein</fullName>
    </submittedName>
</protein>
<dbReference type="PROSITE" id="PS51386">
    <property type="entry name" value="RINT1_TIP20"/>
    <property type="match status" value="1"/>
</dbReference>